<comment type="caution">
    <text evidence="1">The sequence shown here is derived from an EMBL/GenBank/DDBJ whole genome shotgun (WGS) entry which is preliminary data.</text>
</comment>
<accession>A0ABS0N770</accession>
<sequence length="50" mass="5398">MKPILSGSLPLPYRLPENRVGKMDLLRLGLMDGAVLHSAEADAAYAFEVA</sequence>
<evidence type="ECO:0000313" key="1">
    <source>
        <dbReference type="EMBL" id="MBH5328162.1"/>
    </source>
</evidence>
<reference evidence="1 2" key="1">
    <citation type="submission" date="2020-09" db="EMBL/GenBank/DDBJ databases">
        <title>Eikenella S3660 sp. nov., isolated from a throat swab.</title>
        <authorList>
            <person name="Buhl M."/>
        </authorList>
    </citation>
    <scope>NUCLEOTIDE SEQUENCE [LARGE SCALE GENOMIC DNA]</scope>
    <source>
        <strain evidence="1 2">S3360</strain>
    </source>
</reference>
<dbReference type="Proteomes" id="UP000768471">
    <property type="component" value="Unassembled WGS sequence"/>
</dbReference>
<gene>
    <name evidence="1" type="ORF">H9Q10_00530</name>
</gene>
<protein>
    <submittedName>
        <fullName evidence="1">Uncharacterized protein</fullName>
    </submittedName>
</protein>
<organism evidence="1 2">
    <name type="scientific">Eikenella glucosivorans</name>
    <dbReference type="NCBI Taxonomy" id="2766967"/>
    <lineage>
        <taxon>Bacteria</taxon>
        <taxon>Pseudomonadati</taxon>
        <taxon>Pseudomonadota</taxon>
        <taxon>Betaproteobacteria</taxon>
        <taxon>Neisseriales</taxon>
        <taxon>Neisseriaceae</taxon>
        <taxon>Eikenella</taxon>
    </lineage>
</organism>
<evidence type="ECO:0000313" key="2">
    <source>
        <dbReference type="Proteomes" id="UP000768471"/>
    </source>
</evidence>
<dbReference type="EMBL" id="JACSGR010000001">
    <property type="protein sequence ID" value="MBH5328162.1"/>
    <property type="molecule type" value="Genomic_DNA"/>
</dbReference>
<name>A0ABS0N770_9NEIS</name>
<keyword evidence="2" id="KW-1185">Reference proteome</keyword>
<proteinExistence type="predicted"/>
<dbReference type="RefSeq" id="WP_197902098.1">
    <property type="nucleotide sequence ID" value="NZ_JACSGR010000001.1"/>
</dbReference>